<protein>
    <submittedName>
        <fullName evidence="1">Uncharacterized protein</fullName>
    </submittedName>
</protein>
<organism evidence="1">
    <name type="scientific">Timema poppense</name>
    <name type="common">Walking stick</name>
    <dbReference type="NCBI Taxonomy" id="170557"/>
    <lineage>
        <taxon>Eukaryota</taxon>
        <taxon>Metazoa</taxon>
        <taxon>Ecdysozoa</taxon>
        <taxon>Arthropoda</taxon>
        <taxon>Hexapoda</taxon>
        <taxon>Insecta</taxon>
        <taxon>Pterygota</taxon>
        <taxon>Neoptera</taxon>
        <taxon>Polyneoptera</taxon>
        <taxon>Phasmatodea</taxon>
        <taxon>Timematodea</taxon>
        <taxon>Timematoidea</taxon>
        <taxon>Timematidae</taxon>
        <taxon>Timema</taxon>
    </lineage>
</organism>
<accession>A0A7R9H362</accession>
<evidence type="ECO:0000313" key="1">
    <source>
        <dbReference type="EMBL" id="CAD7407494.1"/>
    </source>
</evidence>
<sequence length="252" mass="27974">MFCKCIKGCGGAKCSCNKAGMNSSTICQKCHSNCLNSVLFIEDEDDEIVPINSDATEFLDEIQDGPEYALEVILGDASSDIVSDRGDFGWGLERQLLEKEGNGVGIQQNWNKNKTKIARATAPRINRAAKDGSSRKDGCGGQNKNSLIIEMASKWLLCRVPPQVQTLEFYCLVTGHSFLPADRVFASIEKRVKKKEEIINPQDHVEILKEHGTSIMKKGHNVFEIEPEVISKGITVKIAKLKDVDNLLKTFW</sequence>
<dbReference type="AlphaFoldDB" id="A0A7R9H362"/>
<dbReference type="EMBL" id="OD003300">
    <property type="protein sequence ID" value="CAD7407494.1"/>
    <property type="molecule type" value="Genomic_DNA"/>
</dbReference>
<name>A0A7R9H362_TIMPO</name>
<gene>
    <name evidence="1" type="ORF">TPSB3V08_LOCUS5913</name>
</gene>
<proteinExistence type="predicted"/>
<reference evidence="1" key="1">
    <citation type="submission" date="2020-11" db="EMBL/GenBank/DDBJ databases">
        <authorList>
            <person name="Tran Van P."/>
        </authorList>
    </citation>
    <scope>NUCLEOTIDE SEQUENCE</scope>
</reference>